<evidence type="ECO:0000256" key="8">
    <source>
        <dbReference type="ARBA" id="ARBA00022853"/>
    </source>
</evidence>
<comment type="subcellular location">
    <subcellularLocation>
        <location evidence="1 12">Nucleus</location>
    </subcellularLocation>
</comment>
<dbReference type="GO" id="GO:0005634">
    <property type="term" value="C:nucleus"/>
    <property type="evidence" value="ECO:0007669"/>
    <property type="project" value="UniProtKB-SubCell"/>
</dbReference>
<dbReference type="RefSeq" id="XP_001011214.2">
    <property type="nucleotide sequence ID" value="XM_001011214.3"/>
</dbReference>
<evidence type="ECO:0000256" key="6">
    <source>
        <dbReference type="ARBA" id="ARBA00022771"/>
    </source>
</evidence>
<dbReference type="GO" id="GO:0008270">
    <property type="term" value="F:zinc ion binding"/>
    <property type="evidence" value="ECO:0007669"/>
    <property type="project" value="UniProtKB-KW"/>
</dbReference>
<dbReference type="eggNOG" id="KOG2747">
    <property type="taxonomic scope" value="Eukaryota"/>
</dbReference>
<dbReference type="InterPro" id="IPR050603">
    <property type="entry name" value="MYST_HAT"/>
</dbReference>
<comment type="catalytic activity">
    <reaction evidence="12">
        <text>L-lysyl-[protein] + acetyl-CoA = N(6)-acetyl-L-lysyl-[protein] + CoA + H(+)</text>
        <dbReference type="Rhea" id="RHEA:45948"/>
        <dbReference type="Rhea" id="RHEA-COMP:9752"/>
        <dbReference type="Rhea" id="RHEA-COMP:10731"/>
        <dbReference type="ChEBI" id="CHEBI:15378"/>
        <dbReference type="ChEBI" id="CHEBI:29969"/>
        <dbReference type="ChEBI" id="CHEBI:57287"/>
        <dbReference type="ChEBI" id="CHEBI:57288"/>
        <dbReference type="ChEBI" id="CHEBI:61930"/>
        <dbReference type="EC" id="2.3.1.48"/>
    </reaction>
</comment>
<dbReference type="SUPFAM" id="SSF55729">
    <property type="entry name" value="Acyl-CoA N-acyltransferases (Nat)"/>
    <property type="match status" value="1"/>
</dbReference>
<dbReference type="GO" id="GO:0003682">
    <property type="term" value="F:chromatin binding"/>
    <property type="evidence" value="ECO:0007669"/>
    <property type="project" value="TreeGrafter"/>
</dbReference>
<dbReference type="InterPro" id="IPR025995">
    <property type="entry name" value="Tudor-knot"/>
</dbReference>
<dbReference type="InterPro" id="IPR040706">
    <property type="entry name" value="Zf-MYST"/>
</dbReference>
<evidence type="ECO:0000313" key="14">
    <source>
        <dbReference type="EMBL" id="EAR90969.2"/>
    </source>
</evidence>
<dbReference type="GO" id="GO:0000785">
    <property type="term" value="C:chromatin"/>
    <property type="evidence" value="ECO:0007669"/>
    <property type="project" value="TreeGrafter"/>
</dbReference>
<dbReference type="Pfam" id="PF11717">
    <property type="entry name" value="Tudor-knot"/>
    <property type="match status" value="1"/>
</dbReference>
<dbReference type="Pfam" id="PF17772">
    <property type="entry name" value="zf-MYST"/>
    <property type="match status" value="1"/>
</dbReference>
<dbReference type="KEGG" id="tet:TTHERM_00145740"/>
<protein>
    <recommendedName>
        <fullName evidence="3 12">Histone acetyltransferase</fullName>
        <ecNumber evidence="3 12">2.3.1.48</ecNumber>
    </recommendedName>
</protein>
<dbReference type="Proteomes" id="UP000009168">
    <property type="component" value="Unassembled WGS sequence"/>
</dbReference>
<dbReference type="STRING" id="312017.I7MI80"/>
<keyword evidence="6" id="KW-0863">Zinc-finger</keyword>
<dbReference type="GO" id="GO:0003712">
    <property type="term" value="F:transcription coregulator activity"/>
    <property type="evidence" value="ECO:0007669"/>
    <property type="project" value="TreeGrafter"/>
</dbReference>
<evidence type="ECO:0000256" key="12">
    <source>
        <dbReference type="RuleBase" id="RU361211"/>
    </source>
</evidence>
<dbReference type="InterPro" id="IPR013087">
    <property type="entry name" value="Znf_C2H2_type"/>
</dbReference>
<accession>I7MI80</accession>
<sequence length="451" mass="53178">MFAKKGKAKNGKIGSEFVDGEKKDLAETFEGSLTNKYYIYVTLKDSSQRKAKILSCRLSKSYNGGKKTDSSYDYYVHFIDLDRRNDCWVTRRQIQPTTELYSEQKHHGKGAAIKKIETEENHEHEGCNEEDIERHREATKIKTIEKIKIGKLSCDTWYYSPYPKGFHNIEYLYICEFCLNFFLTQSEMDRHSKRCLHKHPPGEEIYRDEDNKVSMFEVDGKKNKVYGENLAYLAKLFLDHKTLWRDMEPFIFYVLCENDEEGSHIVGYFSKEKSQDDGKQRTPEGQNLSCILVLPCHQRKGYGKFLISFSYQLSIIEGKLGTPERPLSDLGKASYLSWWTQRIIEYINQMVENDKDFSLKSLSQTTGIIEKDILWTLEQKKLIKYYQGDIIICTDQKKLQQIYDECGKREFKIHSQDIHWVPHKPKWIAVEEPVYPKYNPTLHFCYQDQYN</sequence>
<dbReference type="PROSITE" id="PS00028">
    <property type="entry name" value="ZINC_FINGER_C2H2_1"/>
    <property type="match status" value="1"/>
</dbReference>
<evidence type="ECO:0000256" key="7">
    <source>
        <dbReference type="ARBA" id="ARBA00022833"/>
    </source>
</evidence>
<keyword evidence="7" id="KW-0862">Zinc</keyword>
<evidence type="ECO:0000256" key="9">
    <source>
        <dbReference type="ARBA" id="ARBA00022990"/>
    </source>
</evidence>
<dbReference type="EMBL" id="GG662793">
    <property type="protein sequence ID" value="EAR90969.2"/>
    <property type="molecule type" value="Genomic_DNA"/>
</dbReference>
<feature type="active site" description="Proton donor/acceptor" evidence="11">
    <location>
        <position position="324"/>
    </location>
</feature>
<dbReference type="OrthoDB" id="787137at2759"/>
<evidence type="ECO:0000256" key="4">
    <source>
        <dbReference type="ARBA" id="ARBA00022679"/>
    </source>
</evidence>
<organism evidence="14 15">
    <name type="scientific">Tetrahymena thermophila (strain SB210)</name>
    <dbReference type="NCBI Taxonomy" id="312017"/>
    <lineage>
        <taxon>Eukaryota</taxon>
        <taxon>Sar</taxon>
        <taxon>Alveolata</taxon>
        <taxon>Ciliophora</taxon>
        <taxon>Intramacronucleata</taxon>
        <taxon>Oligohymenophorea</taxon>
        <taxon>Hymenostomatida</taxon>
        <taxon>Tetrahymenina</taxon>
        <taxon>Tetrahymenidae</taxon>
        <taxon>Tetrahymena</taxon>
    </lineage>
</organism>
<dbReference type="PROSITE" id="PS51726">
    <property type="entry name" value="MYST_HAT"/>
    <property type="match status" value="1"/>
</dbReference>
<keyword evidence="9" id="KW-0007">Acetylation</keyword>
<dbReference type="InterPro" id="IPR036388">
    <property type="entry name" value="WH-like_DNA-bd_sf"/>
</dbReference>
<evidence type="ECO:0000256" key="5">
    <source>
        <dbReference type="ARBA" id="ARBA00022723"/>
    </source>
</evidence>
<dbReference type="PANTHER" id="PTHR10615:SF161">
    <property type="entry name" value="HISTONE ACETYLTRANSFERASE KAT7"/>
    <property type="match status" value="1"/>
</dbReference>
<dbReference type="AlphaFoldDB" id="I7MI80"/>
<dbReference type="Gene3D" id="3.30.60.60">
    <property type="entry name" value="N-acetyl transferase-like"/>
    <property type="match status" value="1"/>
</dbReference>
<dbReference type="EC" id="2.3.1.48" evidence="3 12"/>
<dbReference type="InParanoid" id="I7MI80"/>
<feature type="domain" description="MYST-type HAT" evidence="13">
    <location>
        <begin position="139"/>
        <end position="422"/>
    </location>
</feature>
<dbReference type="InterPro" id="IPR016197">
    <property type="entry name" value="Chromo-like_dom_sf"/>
</dbReference>
<evidence type="ECO:0000256" key="1">
    <source>
        <dbReference type="ARBA" id="ARBA00004123"/>
    </source>
</evidence>
<dbReference type="InterPro" id="IPR002717">
    <property type="entry name" value="HAT_MYST-type"/>
</dbReference>
<evidence type="ECO:0000256" key="11">
    <source>
        <dbReference type="PIRSR" id="PIRSR602717-51"/>
    </source>
</evidence>
<dbReference type="InterPro" id="IPR016181">
    <property type="entry name" value="Acyl_CoA_acyltransferase"/>
</dbReference>
<dbReference type="Gene3D" id="1.10.10.10">
    <property type="entry name" value="Winged helix-like DNA-binding domain superfamily/Winged helix DNA-binding domain"/>
    <property type="match status" value="1"/>
</dbReference>
<dbReference type="GeneID" id="7836631"/>
<evidence type="ECO:0000256" key="2">
    <source>
        <dbReference type="ARBA" id="ARBA00010107"/>
    </source>
</evidence>
<evidence type="ECO:0000259" key="13">
    <source>
        <dbReference type="PROSITE" id="PS51726"/>
    </source>
</evidence>
<dbReference type="FunFam" id="3.30.60.60:FF:000001">
    <property type="entry name" value="Histone acetyltransferase"/>
    <property type="match status" value="1"/>
</dbReference>
<comment type="similarity">
    <text evidence="2 12">Belongs to the MYST (SAS/MOZ) family.</text>
</comment>
<dbReference type="PANTHER" id="PTHR10615">
    <property type="entry name" value="HISTONE ACETYLTRANSFERASE"/>
    <property type="match status" value="1"/>
</dbReference>
<proteinExistence type="inferred from homology"/>
<keyword evidence="4" id="KW-0808">Transferase</keyword>
<evidence type="ECO:0000313" key="15">
    <source>
        <dbReference type="Proteomes" id="UP000009168"/>
    </source>
</evidence>
<dbReference type="Gene3D" id="2.30.30.140">
    <property type="match status" value="1"/>
</dbReference>
<keyword evidence="15" id="KW-1185">Reference proteome</keyword>
<keyword evidence="10 12" id="KW-0539">Nucleus</keyword>
<dbReference type="Gene3D" id="3.40.630.30">
    <property type="match status" value="1"/>
</dbReference>
<dbReference type="SUPFAM" id="SSF54160">
    <property type="entry name" value="Chromo domain-like"/>
    <property type="match status" value="1"/>
</dbReference>
<name>I7MI80_TETTS</name>
<reference evidence="15" key="1">
    <citation type="journal article" date="2006" name="PLoS Biol.">
        <title>Macronuclear genome sequence of the ciliate Tetrahymena thermophila, a model eukaryote.</title>
        <authorList>
            <person name="Eisen J.A."/>
            <person name="Coyne R.S."/>
            <person name="Wu M."/>
            <person name="Wu D."/>
            <person name="Thiagarajan M."/>
            <person name="Wortman J.R."/>
            <person name="Badger J.H."/>
            <person name="Ren Q."/>
            <person name="Amedeo P."/>
            <person name="Jones K.M."/>
            <person name="Tallon L.J."/>
            <person name="Delcher A.L."/>
            <person name="Salzberg S.L."/>
            <person name="Silva J.C."/>
            <person name="Haas B.J."/>
            <person name="Majoros W.H."/>
            <person name="Farzad M."/>
            <person name="Carlton J.M."/>
            <person name="Smith R.K. Jr."/>
            <person name="Garg J."/>
            <person name="Pearlman R.E."/>
            <person name="Karrer K.M."/>
            <person name="Sun L."/>
            <person name="Manning G."/>
            <person name="Elde N.C."/>
            <person name="Turkewitz A.P."/>
            <person name="Asai D.J."/>
            <person name="Wilkes D.E."/>
            <person name="Wang Y."/>
            <person name="Cai H."/>
            <person name="Collins K."/>
            <person name="Stewart B.A."/>
            <person name="Lee S.R."/>
            <person name="Wilamowska K."/>
            <person name="Weinberg Z."/>
            <person name="Ruzzo W.L."/>
            <person name="Wloga D."/>
            <person name="Gaertig J."/>
            <person name="Frankel J."/>
            <person name="Tsao C.-C."/>
            <person name="Gorovsky M.A."/>
            <person name="Keeling P.J."/>
            <person name="Waller R.F."/>
            <person name="Patron N.J."/>
            <person name="Cherry J.M."/>
            <person name="Stover N.A."/>
            <person name="Krieger C.J."/>
            <person name="del Toro C."/>
            <person name="Ryder H.F."/>
            <person name="Williamson S.C."/>
            <person name="Barbeau R.A."/>
            <person name="Hamilton E.P."/>
            <person name="Orias E."/>
        </authorList>
    </citation>
    <scope>NUCLEOTIDE SEQUENCE [LARGE SCALE GENOMIC DNA]</scope>
    <source>
        <strain evidence="15">SB210</strain>
    </source>
</reference>
<dbReference type="Pfam" id="PF01853">
    <property type="entry name" value="MOZ_SAS"/>
    <property type="match status" value="1"/>
</dbReference>
<dbReference type="FunCoup" id="I7MI80">
    <property type="interactions" value="20"/>
</dbReference>
<dbReference type="GO" id="GO:0006357">
    <property type="term" value="P:regulation of transcription by RNA polymerase II"/>
    <property type="evidence" value="ECO:0007669"/>
    <property type="project" value="TreeGrafter"/>
</dbReference>
<keyword evidence="5" id="KW-0479">Metal-binding</keyword>
<gene>
    <name evidence="14" type="ORF">TTHERM_00145740</name>
</gene>
<evidence type="ECO:0000256" key="3">
    <source>
        <dbReference type="ARBA" id="ARBA00013184"/>
    </source>
</evidence>
<evidence type="ECO:0000256" key="10">
    <source>
        <dbReference type="ARBA" id="ARBA00023242"/>
    </source>
</evidence>
<keyword evidence="8" id="KW-0156">Chromatin regulator</keyword>
<dbReference type="GO" id="GO:0004402">
    <property type="term" value="F:histone acetyltransferase activity"/>
    <property type="evidence" value="ECO:0007669"/>
    <property type="project" value="InterPro"/>
</dbReference>